<evidence type="ECO:0000256" key="6">
    <source>
        <dbReference type="ARBA" id="ARBA00023136"/>
    </source>
</evidence>
<evidence type="ECO:0000256" key="8">
    <source>
        <dbReference type="SAM" id="Phobius"/>
    </source>
</evidence>
<evidence type="ECO:0000313" key="10">
    <source>
        <dbReference type="Proteomes" id="UP001169760"/>
    </source>
</evidence>
<gene>
    <name evidence="9" type="ORF">Q4521_19960</name>
</gene>
<evidence type="ECO:0000256" key="1">
    <source>
        <dbReference type="ARBA" id="ARBA00004162"/>
    </source>
</evidence>
<dbReference type="Pfam" id="PF02472">
    <property type="entry name" value="ExbD"/>
    <property type="match status" value="1"/>
</dbReference>
<comment type="similarity">
    <text evidence="2 7">Belongs to the ExbD/TolR family.</text>
</comment>
<comment type="subcellular location">
    <subcellularLocation>
        <location evidence="1">Cell membrane</location>
        <topology evidence="1">Single-pass membrane protein</topology>
    </subcellularLocation>
    <subcellularLocation>
        <location evidence="7">Cell membrane</location>
        <topology evidence="7">Single-pass type II membrane protein</topology>
    </subcellularLocation>
</comment>
<dbReference type="GO" id="GO:0022857">
    <property type="term" value="F:transmembrane transporter activity"/>
    <property type="evidence" value="ECO:0007669"/>
    <property type="project" value="InterPro"/>
</dbReference>
<reference evidence="9" key="1">
    <citation type="submission" date="2023-07" db="EMBL/GenBank/DDBJ databases">
        <title>Genome content predicts the carbon catabolic preferences of heterotrophic bacteria.</title>
        <authorList>
            <person name="Gralka M."/>
        </authorList>
    </citation>
    <scope>NUCLEOTIDE SEQUENCE</scope>
    <source>
        <strain evidence="9">I3M17_2</strain>
    </source>
</reference>
<evidence type="ECO:0000256" key="5">
    <source>
        <dbReference type="ARBA" id="ARBA00022989"/>
    </source>
</evidence>
<organism evidence="9 10">
    <name type="scientific">Saccharophagus degradans</name>
    <dbReference type="NCBI Taxonomy" id="86304"/>
    <lineage>
        <taxon>Bacteria</taxon>
        <taxon>Pseudomonadati</taxon>
        <taxon>Pseudomonadota</taxon>
        <taxon>Gammaproteobacteria</taxon>
        <taxon>Cellvibrionales</taxon>
        <taxon>Cellvibrionaceae</taxon>
        <taxon>Saccharophagus</taxon>
    </lineage>
</organism>
<dbReference type="GO" id="GO:0005886">
    <property type="term" value="C:plasma membrane"/>
    <property type="evidence" value="ECO:0007669"/>
    <property type="project" value="UniProtKB-SubCell"/>
</dbReference>
<keyword evidence="6 8" id="KW-0472">Membrane</keyword>
<evidence type="ECO:0000256" key="2">
    <source>
        <dbReference type="ARBA" id="ARBA00005811"/>
    </source>
</evidence>
<comment type="caution">
    <text evidence="9">The sequence shown here is derived from an EMBL/GenBank/DDBJ whole genome shotgun (WGS) entry which is preliminary data.</text>
</comment>
<evidence type="ECO:0000256" key="4">
    <source>
        <dbReference type="ARBA" id="ARBA00022692"/>
    </source>
</evidence>
<protein>
    <submittedName>
        <fullName evidence="9">Biopolymer transporter ExbD</fullName>
    </submittedName>
</protein>
<evidence type="ECO:0000256" key="3">
    <source>
        <dbReference type="ARBA" id="ARBA00022475"/>
    </source>
</evidence>
<keyword evidence="4 7" id="KW-0812">Transmembrane</keyword>
<dbReference type="Proteomes" id="UP001169760">
    <property type="component" value="Unassembled WGS sequence"/>
</dbReference>
<dbReference type="AlphaFoldDB" id="A0AAW7XAM6"/>
<name>A0AAW7XAM6_9GAMM</name>
<dbReference type="PANTHER" id="PTHR30558">
    <property type="entry name" value="EXBD MEMBRANE COMPONENT OF PMF-DRIVEN MACROMOLECULE IMPORT SYSTEM"/>
    <property type="match status" value="1"/>
</dbReference>
<proteinExistence type="inferred from homology"/>
<feature type="transmembrane region" description="Helical" evidence="8">
    <location>
        <begin position="21"/>
        <end position="39"/>
    </location>
</feature>
<evidence type="ECO:0000313" key="9">
    <source>
        <dbReference type="EMBL" id="MDO6424776.1"/>
    </source>
</evidence>
<dbReference type="Gene3D" id="3.30.420.270">
    <property type="match status" value="1"/>
</dbReference>
<accession>A0AAW7XAM6</accession>
<keyword evidence="3" id="KW-1003">Cell membrane</keyword>
<keyword evidence="5 8" id="KW-1133">Transmembrane helix</keyword>
<dbReference type="PANTHER" id="PTHR30558:SF13">
    <property type="entry name" value="BIOPOLYMER TRANSPORT PROTEIN EXBD2"/>
    <property type="match status" value="1"/>
</dbReference>
<dbReference type="RefSeq" id="WP_303493976.1">
    <property type="nucleotide sequence ID" value="NZ_JAUOPB010000018.1"/>
</dbReference>
<sequence>MSRKAKAITADDKADVDLTPMLDVVFIMLIFFIVTASFVTERVIGLNLPENAPVQPVNPTPSLLVEVSANNDIYINNRRVDASAVRALIAQKHAELPEAGLVIRAHELSSAETYVLVADAAQQARVNNISLVPFADK</sequence>
<keyword evidence="7" id="KW-0653">Protein transport</keyword>
<dbReference type="GO" id="GO:0015031">
    <property type="term" value="P:protein transport"/>
    <property type="evidence" value="ECO:0007669"/>
    <property type="project" value="UniProtKB-KW"/>
</dbReference>
<keyword evidence="7" id="KW-0813">Transport</keyword>
<evidence type="ECO:0000256" key="7">
    <source>
        <dbReference type="RuleBase" id="RU003879"/>
    </source>
</evidence>
<dbReference type="InterPro" id="IPR003400">
    <property type="entry name" value="ExbD"/>
</dbReference>
<dbReference type="EMBL" id="JAUOPB010000018">
    <property type="protein sequence ID" value="MDO6424776.1"/>
    <property type="molecule type" value="Genomic_DNA"/>
</dbReference>